<protein>
    <submittedName>
        <fullName evidence="1">Uncharacterized protein</fullName>
    </submittedName>
</protein>
<sequence length="49" mass="5556">MTSWSRDEVLALAALLVTISLTPLAWLIKALYTNNRSRDSTEMRYELAA</sequence>
<keyword evidence="2" id="KW-1185">Reference proteome</keyword>
<gene>
    <name evidence="1" type="ORF">PT974_00290</name>
</gene>
<name>A0ABR0T0N8_9HYPO</name>
<evidence type="ECO:0000313" key="2">
    <source>
        <dbReference type="Proteomes" id="UP001338125"/>
    </source>
</evidence>
<dbReference type="EMBL" id="JAVFKD010000001">
    <property type="protein sequence ID" value="KAK5997923.1"/>
    <property type="molecule type" value="Genomic_DNA"/>
</dbReference>
<evidence type="ECO:0000313" key="1">
    <source>
        <dbReference type="EMBL" id="KAK5997923.1"/>
    </source>
</evidence>
<proteinExistence type="predicted"/>
<organism evidence="1 2">
    <name type="scientific">Cladobotryum mycophilum</name>
    <dbReference type="NCBI Taxonomy" id="491253"/>
    <lineage>
        <taxon>Eukaryota</taxon>
        <taxon>Fungi</taxon>
        <taxon>Dikarya</taxon>
        <taxon>Ascomycota</taxon>
        <taxon>Pezizomycotina</taxon>
        <taxon>Sordariomycetes</taxon>
        <taxon>Hypocreomycetidae</taxon>
        <taxon>Hypocreales</taxon>
        <taxon>Hypocreaceae</taxon>
        <taxon>Cladobotryum</taxon>
    </lineage>
</organism>
<dbReference type="Proteomes" id="UP001338125">
    <property type="component" value="Unassembled WGS sequence"/>
</dbReference>
<comment type="caution">
    <text evidence="1">The sequence shown here is derived from an EMBL/GenBank/DDBJ whole genome shotgun (WGS) entry which is preliminary data.</text>
</comment>
<accession>A0ABR0T0N8</accession>
<reference evidence="1 2" key="1">
    <citation type="submission" date="2024-01" db="EMBL/GenBank/DDBJ databases">
        <title>Complete genome of Cladobotryum mycophilum ATHUM6906.</title>
        <authorList>
            <person name="Christinaki A.C."/>
            <person name="Myridakis A.I."/>
            <person name="Kouvelis V.N."/>
        </authorList>
    </citation>
    <scope>NUCLEOTIDE SEQUENCE [LARGE SCALE GENOMIC DNA]</scope>
    <source>
        <strain evidence="1 2">ATHUM6906</strain>
    </source>
</reference>